<feature type="region of interest" description="Disordered" evidence="1">
    <location>
        <begin position="1"/>
        <end position="180"/>
    </location>
</feature>
<name>A0ABY7F9G3_MYAAR</name>
<protein>
    <submittedName>
        <fullName evidence="2">Uncharacterized protein</fullName>
    </submittedName>
</protein>
<evidence type="ECO:0000256" key="1">
    <source>
        <dbReference type="SAM" id="MobiDB-lite"/>
    </source>
</evidence>
<sequence length="180" mass="19997">MPPQVDSQLHPETERSPSPPGRGRSISPTVGMRVEPIPENAPATQTPQRWSAPPPASTPGRSATLPPTASPRGQEQVTRTDSLKDRHVKNGEPGSPQENDMVNYSAEPKKRQHGSPRSQQPRPLSEPVPPPGSGQDEHEDKDKKKKGVFSFLKKKKDKDHHDGDHHDKHRDSTKKHKKEK</sequence>
<gene>
    <name evidence="2" type="ORF">MAR_000661</name>
</gene>
<feature type="compositionally biased region" description="Basic and acidic residues" evidence="1">
    <location>
        <begin position="159"/>
        <end position="170"/>
    </location>
</feature>
<feature type="compositionally biased region" description="Basic residues" evidence="1">
    <location>
        <begin position="143"/>
        <end position="158"/>
    </location>
</feature>
<feature type="compositionally biased region" description="Polar residues" evidence="1">
    <location>
        <begin position="59"/>
        <end position="80"/>
    </location>
</feature>
<proteinExistence type="predicted"/>
<dbReference type="EMBL" id="CP111022">
    <property type="protein sequence ID" value="WAR18823.1"/>
    <property type="molecule type" value="Genomic_DNA"/>
</dbReference>
<keyword evidence="3" id="KW-1185">Reference proteome</keyword>
<accession>A0ABY7F9G3</accession>
<evidence type="ECO:0000313" key="2">
    <source>
        <dbReference type="EMBL" id="WAR18823.1"/>
    </source>
</evidence>
<evidence type="ECO:0000313" key="3">
    <source>
        <dbReference type="Proteomes" id="UP001164746"/>
    </source>
</evidence>
<feature type="compositionally biased region" description="Basic and acidic residues" evidence="1">
    <location>
        <begin position="81"/>
        <end position="90"/>
    </location>
</feature>
<reference evidence="2" key="1">
    <citation type="submission" date="2022-11" db="EMBL/GenBank/DDBJ databases">
        <title>Centuries of genome instability and evolution in soft-shell clam transmissible cancer (bioRxiv).</title>
        <authorList>
            <person name="Hart S.F.M."/>
            <person name="Yonemitsu M.A."/>
            <person name="Giersch R.M."/>
            <person name="Beal B.F."/>
            <person name="Arriagada G."/>
            <person name="Davis B.W."/>
            <person name="Ostrander E.A."/>
            <person name="Goff S.P."/>
            <person name="Metzger M.J."/>
        </authorList>
    </citation>
    <scope>NUCLEOTIDE SEQUENCE</scope>
    <source>
        <strain evidence="2">MELC-2E11</strain>
        <tissue evidence="2">Siphon/mantle</tissue>
    </source>
</reference>
<organism evidence="2 3">
    <name type="scientific">Mya arenaria</name>
    <name type="common">Soft-shell clam</name>
    <dbReference type="NCBI Taxonomy" id="6604"/>
    <lineage>
        <taxon>Eukaryota</taxon>
        <taxon>Metazoa</taxon>
        <taxon>Spiralia</taxon>
        <taxon>Lophotrochozoa</taxon>
        <taxon>Mollusca</taxon>
        <taxon>Bivalvia</taxon>
        <taxon>Autobranchia</taxon>
        <taxon>Heteroconchia</taxon>
        <taxon>Euheterodonta</taxon>
        <taxon>Imparidentia</taxon>
        <taxon>Neoheterodontei</taxon>
        <taxon>Myida</taxon>
        <taxon>Myoidea</taxon>
        <taxon>Myidae</taxon>
        <taxon>Mya</taxon>
    </lineage>
</organism>
<feature type="compositionally biased region" description="Basic residues" evidence="1">
    <location>
        <begin position="171"/>
        <end position="180"/>
    </location>
</feature>
<dbReference type="Proteomes" id="UP001164746">
    <property type="component" value="Chromosome 11"/>
</dbReference>